<keyword evidence="1" id="KW-0677">Repeat</keyword>
<organism evidence="3 4">
    <name type="scientific">Dillenia turbinata</name>
    <dbReference type="NCBI Taxonomy" id="194707"/>
    <lineage>
        <taxon>Eukaryota</taxon>
        <taxon>Viridiplantae</taxon>
        <taxon>Streptophyta</taxon>
        <taxon>Embryophyta</taxon>
        <taxon>Tracheophyta</taxon>
        <taxon>Spermatophyta</taxon>
        <taxon>Magnoliopsida</taxon>
        <taxon>eudicotyledons</taxon>
        <taxon>Gunneridae</taxon>
        <taxon>Pentapetalae</taxon>
        <taxon>Dilleniales</taxon>
        <taxon>Dilleniaceae</taxon>
        <taxon>Dillenia</taxon>
    </lineage>
</organism>
<keyword evidence="4" id="KW-1185">Reference proteome</keyword>
<dbReference type="Pfam" id="PF13041">
    <property type="entry name" value="PPR_2"/>
    <property type="match status" value="2"/>
</dbReference>
<dbReference type="FunFam" id="1.25.40.10:FF:000627">
    <property type="entry name" value="Pentatricopeptide repeat-containing protein"/>
    <property type="match status" value="1"/>
</dbReference>
<dbReference type="EMBL" id="JBAMMX010000010">
    <property type="protein sequence ID" value="KAK6932237.1"/>
    <property type="molecule type" value="Genomic_DNA"/>
</dbReference>
<dbReference type="PROSITE" id="PS51375">
    <property type="entry name" value="PPR"/>
    <property type="match status" value="2"/>
</dbReference>
<dbReference type="GO" id="GO:0003723">
    <property type="term" value="F:RNA binding"/>
    <property type="evidence" value="ECO:0007669"/>
    <property type="project" value="InterPro"/>
</dbReference>
<dbReference type="AlphaFoldDB" id="A0AAN8ZBY4"/>
<feature type="repeat" description="PPR" evidence="2">
    <location>
        <begin position="37"/>
        <end position="71"/>
    </location>
</feature>
<dbReference type="Pfam" id="PF20431">
    <property type="entry name" value="E_motif"/>
    <property type="match status" value="1"/>
</dbReference>
<dbReference type="GO" id="GO:0009451">
    <property type="term" value="P:RNA modification"/>
    <property type="evidence" value="ECO:0007669"/>
    <property type="project" value="InterPro"/>
</dbReference>
<protein>
    <submittedName>
        <fullName evidence="3">Pentatricopeptide repeat</fullName>
    </submittedName>
</protein>
<dbReference type="PANTHER" id="PTHR47926">
    <property type="entry name" value="PENTATRICOPEPTIDE REPEAT-CONTAINING PROTEIN"/>
    <property type="match status" value="1"/>
</dbReference>
<proteinExistence type="predicted"/>
<reference evidence="3 4" key="1">
    <citation type="submission" date="2023-12" db="EMBL/GenBank/DDBJ databases">
        <title>A high-quality genome assembly for Dillenia turbinata (Dilleniales).</title>
        <authorList>
            <person name="Chanderbali A."/>
        </authorList>
    </citation>
    <scope>NUCLEOTIDE SEQUENCE [LARGE SCALE GENOMIC DNA]</scope>
    <source>
        <strain evidence="3">LSX21</strain>
        <tissue evidence="3">Leaf</tissue>
    </source>
</reference>
<name>A0AAN8ZBY4_9MAGN</name>
<dbReference type="InterPro" id="IPR046848">
    <property type="entry name" value="E_motif"/>
</dbReference>
<feature type="repeat" description="PPR" evidence="2">
    <location>
        <begin position="141"/>
        <end position="175"/>
    </location>
</feature>
<dbReference type="Proteomes" id="UP001370490">
    <property type="component" value="Unassembled WGS sequence"/>
</dbReference>
<dbReference type="Gene3D" id="1.25.40.10">
    <property type="entry name" value="Tetratricopeptide repeat domain"/>
    <property type="match status" value="3"/>
</dbReference>
<comment type="caution">
    <text evidence="3">The sequence shown here is derived from an EMBL/GenBank/DDBJ whole genome shotgun (WGS) entry which is preliminary data.</text>
</comment>
<dbReference type="PANTHER" id="PTHR47926:SF498">
    <property type="entry name" value="PENTATRICOPEPTIDE REPEAT-CONTAINING PROTEIN"/>
    <property type="match status" value="1"/>
</dbReference>
<dbReference type="InterPro" id="IPR046960">
    <property type="entry name" value="PPR_At4g14850-like_plant"/>
</dbReference>
<evidence type="ECO:0000256" key="2">
    <source>
        <dbReference type="PROSITE-ProRule" id="PRU00708"/>
    </source>
</evidence>
<sequence length="571" mass="62480">MGYDSGVAVSNALIDMYGKCKWIGDALNIFWAMVEKDVFSWNSIISIHEQFGDHDGTLSLFDEMLRVGVRPDLVTVTAVLPACAHSAALRHGREIHGYMIVNGMGKDLDDVILNNAVMDMYAKCGSMMDAHWVFSSLRYKDVASWNIMIMGYGMHGYGNEALEMFLCMCETQLKPDEVTFVGILSACNHAGLVSQGRQLFSEMEPKYGVIPTIEHYTSVIDMLGRAGKLEEAYELAVTMPIEANPVLWRALLAACRLHGNAALAEVAAQRVLELEPEHCGSYVLMSNVYGAAGRYEEVSDFSTDVHGNINIDNQSSHLTSSSFSGDEVGGICPGIVVDRVSKVIGKVLQWTLSGDNSLNKESEHGEHGKPAILDFLDLKLSKGFWVISKAQWVEAATRVKWVSDLTKWPTSNAVALNSSHQDNLASPDGKNALGMDQAWVAQVVKATRAEDLGSGLEPHCLTKLDTVACQKLREDTSQSSKHGPSAMDHLELTVLGKGLWVSGQPCSVPSVVTGEFTSKVAWGLTREWAQVLDPVRPIPWAARWWWLGTSPHGDSPGAEDLRSQLHCPSSE</sequence>
<evidence type="ECO:0000313" key="3">
    <source>
        <dbReference type="EMBL" id="KAK6932237.1"/>
    </source>
</evidence>
<evidence type="ECO:0000256" key="1">
    <source>
        <dbReference type="ARBA" id="ARBA00022737"/>
    </source>
</evidence>
<dbReference type="InterPro" id="IPR002885">
    <property type="entry name" value="PPR_rpt"/>
</dbReference>
<dbReference type="SUPFAM" id="SSF48452">
    <property type="entry name" value="TPR-like"/>
    <property type="match status" value="1"/>
</dbReference>
<gene>
    <name evidence="3" type="ORF">RJ641_001861</name>
</gene>
<dbReference type="NCBIfam" id="TIGR00756">
    <property type="entry name" value="PPR"/>
    <property type="match status" value="2"/>
</dbReference>
<dbReference type="InterPro" id="IPR011990">
    <property type="entry name" value="TPR-like_helical_dom_sf"/>
</dbReference>
<evidence type="ECO:0000313" key="4">
    <source>
        <dbReference type="Proteomes" id="UP001370490"/>
    </source>
</evidence>
<accession>A0AAN8ZBY4</accession>
<dbReference type="FunFam" id="1.25.40.10:FF:000090">
    <property type="entry name" value="Pentatricopeptide repeat-containing protein, chloroplastic"/>
    <property type="match status" value="1"/>
</dbReference>
<dbReference type="Pfam" id="PF01535">
    <property type="entry name" value="PPR"/>
    <property type="match status" value="1"/>
</dbReference>